<sequence>MQFMFRLGHFIWIITIFVTVLITVLNIINFTRYPLDNQLAESAEEVYQKIILKNLSTENALLSCSSYKKINFKLSESLLYKDFNILISEMVVPESCSRYTSIDNNAECKNVVNNLEEKSNCKEVYFQCFSKIKIDHLDDKELIKVYKNKPVPFNTICDDFACYEEYIDPVISFSVLQKCFSGDILPIIQRKNEFYNRHSIEFYLRYKDKRIEITMFDPIYQSLVMNQLLIQYHERLLLLDKNNKFMNSQFSERINLWKKAVKKKAAEKYIIPKILYEIPEDFFKMSKYKYKEHSQFRKLKKAFESYFFEECNKILETKNLHITNAIKYCCEQTGKYRAILQLNDFTSSKFIKLEANTYDHCINPYDPDTVQSRIDYFSAGHPDKNSYQIFLNNGDFYRENVKKTYRKSKYPNNSSFPLHFDGNPERFQLVGHCILNES</sequence>
<reference evidence="3" key="2">
    <citation type="submission" date="2015-07" db="EMBL/GenBank/DDBJ databases">
        <title>Contrasting host-pathogen interactions and genome evolution in two generalist and specialist microsporidian pathogens of mosquitoes.</title>
        <authorList>
            <consortium name="The Broad Institute Genomics Platform"/>
            <consortium name="The Broad Institute Genome Sequencing Center for Infectious Disease"/>
            <person name="Cuomo C.A."/>
            <person name="Sanscrainte N.D."/>
            <person name="Goldberg J.M."/>
            <person name="Heiman D."/>
            <person name="Young S."/>
            <person name="Zeng Q."/>
            <person name="Becnel J.J."/>
            <person name="Birren B.W."/>
        </authorList>
    </citation>
    <scope>NUCLEOTIDE SEQUENCE [LARGE SCALE GENOMIC DNA]</scope>
    <source>
        <strain evidence="3">USNM 41457</strain>
    </source>
</reference>
<dbReference type="VEuPathDB" id="MicrosporidiaDB:EDEG_03103"/>
<evidence type="ECO:0000256" key="1">
    <source>
        <dbReference type="SAM" id="Phobius"/>
    </source>
</evidence>
<dbReference type="EMBL" id="AFBI03000069">
    <property type="protein sequence ID" value="EJW02483.1"/>
    <property type="molecule type" value="Genomic_DNA"/>
</dbReference>
<dbReference type="Proteomes" id="UP000003163">
    <property type="component" value="Unassembled WGS sequence"/>
</dbReference>
<dbReference type="AlphaFoldDB" id="J8ZS06"/>
<feature type="transmembrane region" description="Helical" evidence="1">
    <location>
        <begin position="7"/>
        <end position="28"/>
    </location>
</feature>
<evidence type="ECO:0000313" key="3">
    <source>
        <dbReference type="Proteomes" id="UP000003163"/>
    </source>
</evidence>
<keyword evidence="3" id="KW-1185">Reference proteome</keyword>
<proteinExistence type="predicted"/>
<name>J8ZS06_EDHAE</name>
<keyword evidence="1" id="KW-1133">Transmembrane helix</keyword>
<comment type="caution">
    <text evidence="2">The sequence shown here is derived from an EMBL/GenBank/DDBJ whole genome shotgun (WGS) entry which is preliminary data.</text>
</comment>
<dbReference type="HOGENOM" id="CLU_625596_0_0_1"/>
<accession>J8ZS06</accession>
<reference evidence="2 3" key="1">
    <citation type="submission" date="2011-08" db="EMBL/GenBank/DDBJ databases">
        <authorList>
            <person name="Liu Z.J."/>
            <person name="Shi F.L."/>
            <person name="Lu J.Q."/>
            <person name="Li M."/>
            <person name="Wang Z.L."/>
        </authorList>
    </citation>
    <scope>NUCLEOTIDE SEQUENCE [LARGE SCALE GENOMIC DNA]</scope>
    <source>
        <strain evidence="2 3">USNM 41457</strain>
    </source>
</reference>
<organism evidence="2 3">
    <name type="scientific">Edhazardia aedis (strain USNM 41457)</name>
    <name type="common">Microsporidian parasite</name>
    <dbReference type="NCBI Taxonomy" id="1003232"/>
    <lineage>
        <taxon>Eukaryota</taxon>
        <taxon>Fungi</taxon>
        <taxon>Fungi incertae sedis</taxon>
        <taxon>Microsporidia</taxon>
        <taxon>Edhazardia</taxon>
    </lineage>
</organism>
<keyword evidence="1" id="KW-0812">Transmembrane</keyword>
<gene>
    <name evidence="2" type="ORF">EDEG_03103</name>
</gene>
<keyword evidence="1" id="KW-0472">Membrane</keyword>
<evidence type="ECO:0000313" key="2">
    <source>
        <dbReference type="EMBL" id="EJW02483.1"/>
    </source>
</evidence>
<protein>
    <submittedName>
        <fullName evidence="2">Uncharacterized protein</fullName>
    </submittedName>
</protein>
<dbReference type="InParanoid" id="J8ZS06"/>